<dbReference type="GO" id="GO:0032791">
    <property type="term" value="F:lead ion binding"/>
    <property type="evidence" value="ECO:0007669"/>
    <property type="project" value="TreeGrafter"/>
</dbReference>
<keyword evidence="3" id="KW-1185">Reference proteome</keyword>
<dbReference type="InterPro" id="IPR001845">
    <property type="entry name" value="HTH_ArsR_DNA-bd_dom"/>
</dbReference>
<dbReference type="GO" id="GO:0046686">
    <property type="term" value="P:response to cadmium ion"/>
    <property type="evidence" value="ECO:0007669"/>
    <property type="project" value="TreeGrafter"/>
</dbReference>
<evidence type="ECO:0000313" key="2">
    <source>
        <dbReference type="EMBL" id="MQA39437.1"/>
    </source>
</evidence>
<dbReference type="InterPro" id="IPR011991">
    <property type="entry name" value="ArsR-like_HTH"/>
</dbReference>
<dbReference type="RefSeq" id="WP_152838747.1">
    <property type="nucleotide sequence ID" value="NZ_WHUG01000005.1"/>
</dbReference>
<proteinExistence type="predicted"/>
<dbReference type="PROSITE" id="PS50987">
    <property type="entry name" value="HTH_ARSR_2"/>
    <property type="match status" value="1"/>
</dbReference>
<reference evidence="2 3" key="1">
    <citation type="submission" date="2019-10" db="EMBL/GenBank/DDBJ databases">
        <title>Two novel species isolated from a subtropical stream in China.</title>
        <authorList>
            <person name="Lu H."/>
        </authorList>
    </citation>
    <scope>NUCLEOTIDE SEQUENCE [LARGE SCALE GENOMIC DNA]</scope>
    <source>
        <strain evidence="2 3">FT29W</strain>
    </source>
</reference>
<comment type="caution">
    <text evidence="2">The sequence shown here is derived from an EMBL/GenBank/DDBJ whole genome shotgun (WGS) entry which is preliminary data.</text>
</comment>
<evidence type="ECO:0000259" key="1">
    <source>
        <dbReference type="PROSITE" id="PS50987"/>
    </source>
</evidence>
<dbReference type="GO" id="GO:0097063">
    <property type="term" value="F:cadmium ion sensor activity"/>
    <property type="evidence" value="ECO:0007669"/>
    <property type="project" value="TreeGrafter"/>
</dbReference>
<dbReference type="InterPro" id="IPR036388">
    <property type="entry name" value="WH-like_DNA-bd_sf"/>
</dbReference>
<dbReference type="EMBL" id="WHUG01000005">
    <property type="protein sequence ID" value="MQA39437.1"/>
    <property type="molecule type" value="Genomic_DNA"/>
</dbReference>
<accession>A0A6A7N362</accession>
<dbReference type="GO" id="GO:0003700">
    <property type="term" value="F:DNA-binding transcription factor activity"/>
    <property type="evidence" value="ECO:0007669"/>
    <property type="project" value="InterPro"/>
</dbReference>
<dbReference type="GO" id="GO:0003677">
    <property type="term" value="F:DNA binding"/>
    <property type="evidence" value="ECO:0007669"/>
    <property type="project" value="TreeGrafter"/>
</dbReference>
<dbReference type="InterPro" id="IPR052543">
    <property type="entry name" value="HTH_Metal-responsive_Reg"/>
</dbReference>
<organism evidence="2 3">
    <name type="scientific">Rugamonas aquatica</name>
    <dbReference type="NCBI Taxonomy" id="2743357"/>
    <lineage>
        <taxon>Bacteria</taxon>
        <taxon>Pseudomonadati</taxon>
        <taxon>Pseudomonadota</taxon>
        <taxon>Betaproteobacteria</taxon>
        <taxon>Burkholderiales</taxon>
        <taxon>Oxalobacteraceae</taxon>
        <taxon>Telluria group</taxon>
        <taxon>Rugamonas</taxon>
    </lineage>
</organism>
<dbReference type="SMART" id="SM00418">
    <property type="entry name" value="HTH_ARSR"/>
    <property type="match status" value="1"/>
</dbReference>
<dbReference type="InterPro" id="IPR036390">
    <property type="entry name" value="WH_DNA-bd_sf"/>
</dbReference>
<dbReference type="CDD" id="cd00090">
    <property type="entry name" value="HTH_ARSR"/>
    <property type="match status" value="1"/>
</dbReference>
<dbReference type="AlphaFoldDB" id="A0A6A7N362"/>
<dbReference type="Gene3D" id="1.10.10.10">
    <property type="entry name" value="Winged helix-like DNA-binding domain superfamily/Winged helix DNA-binding domain"/>
    <property type="match status" value="1"/>
</dbReference>
<dbReference type="Proteomes" id="UP000440498">
    <property type="component" value="Unassembled WGS sequence"/>
</dbReference>
<protein>
    <submittedName>
        <fullName evidence="2">Metalloregulator ArsR/SmtB family transcription factor</fullName>
    </submittedName>
</protein>
<feature type="domain" description="HTH arsR-type" evidence="1">
    <location>
        <begin position="1"/>
        <end position="95"/>
    </location>
</feature>
<gene>
    <name evidence="2" type="ORF">GEV02_14880</name>
</gene>
<dbReference type="GO" id="GO:0010288">
    <property type="term" value="P:response to lead ion"/>
    <property type="evidence" value="ECO:0007669"/>
    <property type="project" value="TreeGrafter"/>
</dbReference>
<dbReference type="PANTHER" id="PTHR39168">
    <property type="entry name" value="TRANSCRIPTIONAL REGULATOR-RELATED"/>
    <property type="match status" value="1"/>
</dbReference>
<dbReference type="PRINTS" id="PR00778">
    <property type="entry name" value="HTHARSR"/>
</dbReference>
<evidence type="ECO:0000313" key="3">
    <source>
        <dbReference type="Proteomes" id="UP000440498"/>
    </source>
</evidence>
<dbReference type="PANTHER" id="PTHR39168:SF2">
    <property type="entry name" value="HTH-TYPE TRANSCRIPTIONAL REGULATOR CMTR"/>
    <property type="match status" value="1"/>
</dbReference>
<dbReference type="Pfam" id="PF01022">
    <property type="entry name" value="HTH_5"/>
    <property type="match status" value="1"/>
</dbReference>
<dbReference type="SUPFAM" id="SSF46785">
    <property type="entry name" value="Winged helix' DNA-binding domain"/>
    <property type="match status" value="1"/>
</dbReference>
<dbReference type="NCBIfam" id="NF033788">
    <property type="entry name" value="HTH_metalloreg"/>
    <property type="match status" value="1"/>
</dbReference>
<sequence>MSTPQPRFARVAAAIGDPTRALMLSRLLDGRFYTATDLAQHAGVSAPTASQHLKLLVDENLARVRAQGRHRYYMLADGNVAHALEALLRVADGALPETTRWQAPAMRGLRHARSCYGHLAGVLGVDLCRCFVDNGWVKAGEGDGHEYPLTPAGEARMRELGIVLPAGATAQRQLYGCVDWSERRDHFAGPLAVALLDNFVERGWLRRSDDSRALSVSARGKTELPAWLRSAA</sequence>
<name>A0A6A7N362_9BURK</name>